<proteinExistence type="predicted"/>
<evidence type="ECO:0000313" key="2">
    <source>
        <dbReference type="Proteomes" id="UP000679124"/>
    </source>
</evidence>
<dbReference type="GeneID" id="80534661"/>
<keyword evidence="2" id="KW-1185">Reference proteome</keyword>
<reference evidence="1" key="1">
    <citation type="journal article" date="2020" name="Acta Virol.">
        <title>Identification of Trichosanthes associated rhabdovirus 1, a novel member of the genus Cytorhabdovirus of the family Rhabdoviridae, in the Trichosanthes kirilowii transcriptome.</title>
        <authorList>
            <person name="Goh C.J."/>
            <person name="Park D."/>
            <person name="Hahn Y."/>
        </authorList>
    </citation>
    <scope>NUCLEOTIDE SEQUENCE</scope>
    <source>
        <strain evidence="1">Shenzhen</strain>
    </source>
</reference>
<gene>
    <name evidence="1" type="primary">M</name>
</gene>
<dbReference type="KEGG" id="vg:80534661"/>
<accession>A0A6F9FD15</accession>
<name>A0A6F9FD15_9RHAB</name>
<dbReference type="RefSeq" id="YP_010796974.1">
    <property type="nucleotide sequence ID" value="NC_076113.1"/>
</dbReference>
<organism evidence="1 2">
    <name type="scientific">Trichosanthes associated rhabdovirus 1</name>
    <dbReference type="NCBI Taxonomy" id="2654367"/>
    <lineage>
        <taxon>Viruses</taxon>
        <taxon>Riboviria</taxon>
        <taxon>Orthornavirae</taxon>
        <taxon>Negarnaviricota</taxon>
        <taxon>Haploviricotina</taxon>
        <taxon>Monjiviricetes</taxon>
        <taxon>Mononegavirales</taxon>
        <taxon>Rhabdoviridae</taxon>
        <taxon>Betarhabdovirinae</taxon>
        <taxon>Alphacytorhabdovirus</taxon>
        <taxon>Alphacytorhabdovirus trichonsathei</taxon>
        <taxon>Cytorhabdovirus trichosanthei</taxon>
    </lineage>
</organism>
<dbReference type="Proteomes" id="UP000679124">
    <property type="component" value="Segment"/>
</dbReference>
<dbReference type="EMBL" id="BK011194">
    <property type="protein sequence ID" value="DAC81996.1"/>
    <property type="molecule type" value="Viral_cRNA"/>
</dbReference>
<sequence>MDCKFYVVSCVGVPVSFSLMAKKKAASFTTEERLTAFQAVLEKTGKINKTLQGILIHLIKIGRFAAVDDETQDMFLGPRTQRITYNMPEFTLIPCFEDLIEETVQLTLQGGLLSIDHVRLIARADVIIKVSSLSFPDATLIFKERPNDCVEAYIPEQQFVAPTGKASTSSAITKTK</sequence>
<protein>
    <submittedName>
        <fullName evidence="1">Matrix protein</fullName>
    </submittedName>
</protein>
<evidence type="ECO:0000313" key="1">
    <source>
        <dbReference type="EMBL" id="DAC81996.1"/>
    </source>
</evidence>